<dbReference type="GO" id="GO:0016787">
    <property type="term" value="F:hydrolase activity"/>
    <property type="evidence" value="ECO:0007669"/>
    <property type="project" value="UniProtKB-KW"/>
</dbReference>
<keyword evidence="4" id="KW-0547">Nucleotide-binding</keyword>
<proteinExistence type="inferred from homology"/>
<dbReference type="RefSeq" id="WP_026992186.1">
    <property type="nucleotide sequence ID" value="NZ_JRLY01000001.1"/>
</dbReference>
<dbReference type="InterPro" id="IPR037038">
    <property type="entry name" value="HepT-like_sf"/>
</dbReference>
<organism evidence="7 8">
    <name type="scientific">Flavobacterium subsaxonicum WB 4.1-42 = DSM 21790</name>
    <dbReference type="NCBI Taxonomy" id="1121898"/>
    <lineage>
        <taxon>Bacteria</taxon>
        <taxon>Pseudomonadati</taxon>
        <taxon>Bacteroidota</taxon>
        <taxon>Flavobacteriia</taxon>
        <taxon>Flavobacteriales</taxon>
        <taxon>Flavobacteriaceae</taxon>
        <taxon>Flavobacterium</taxon>
    </lineage>
</organism>
<dbReference type="PANTHER" id="PTHR34139">
    <property type="entry name" value="UPF0331 PROTEIN MJ0127"/>
    <property type="match status" value="1"/>
</dbReference>
<keyword evidence="5" id="KW-0378">Hydrolase</keyword>
<dbReference type="Pfam" id="PF01934">
    <property type="entry name" value="HepT-like"/>
    <property type="match status" value="1"/>
</dbReference>
<gene>
    <name evidence="7" type="ORF">Q766_01445</name>
</gene>
<dbReference type="Gene3D" id="1.20.120.580">
    <property type="entry name" value="bsu32300-like"/>
    <property type="match status" value="1"/>
</dbReference>
<dbReference type="EMBL" id="JRLY01000001">
    <property type="protein sequence ID" value="KGO94806.1"/>
    <property type="molecule type" value="Genomic_DNA"/>
</dbReference>
<accession>A0A0A2MT83</accession>
<sequence length="112" mass="13118">MTERARKYLFDILFAIEMVENFLESTPTFFLYENDLKTKSAVERQLGIIGEAVNKFEKEQTGYPLSYSREIVNFRNRLIHAYDSIDDSVVWAIKTNHLPLLKAEIEKISKLN</sequence>
<evidence type="ECO:0000256" key="1">
    <source>
        <dbReference type="ARBA" id="ARBA00022553"/>
    </source>
</evidence>
<dbReference type="eggNOG" id="COG2361">
    <property type="taxonomic scope" value="Bacteria"/>
</dbReference>
<reference evidence="7 8" key="1">
    <citation type="submission" date="2013-09" db="EMBL/GenBank/DDBJ databases">
        <authorList>
            <person name="Zeng Z."/>
            <person name="Chen C."/>
        </authorList>
    </citation>
    <scope>NUCLEOTIDE SEQUENCE [LARGE SCALE GENOMIC DNA]</scope>
    <source>
        <strain evidence="7 8">WB 4.1-42</strain>
    </source>
</reference>
<evidence type="ECO:0008006" key="9">
    <source>
        <dbReference type="Google" id="ProtNLM"/>
    </source>
</evidence>
<evidence type="ECO:0000256" key="6">
    <source>
        <dbReference type="ARBA" id="ARBA00024207"/>
    </source>
</evidence>
<evidence type="ECO:0000256" key="4">
    <source>
        <dbReference type="ARBA" id="ARBA00022741"/>
    </source>
</evidence>
<comment type="caution">
    <text evidence="7">The sequence shown here is derived from an EMBL/GenBank/DDBJ whole genome shotgun (WGS) entry which is preliminary data.</text>
</comment>
<dbReference type="PANTHER" id="PTHR34139:SF1">
    <property type="entry name" value="RNASE MJ1380-RELATED"/>
    <property type="match status" value="1"/>
</dbReference>
<keyword evidence="3" id="KW-0540">Nuclease</keyword>
<keyword evidence="2" id="KW-1277">Toxin-antitoxin system</keyword>
<keyword evidence="1" id="KW-0597">Phosphoprotein</keyword>
<evidence type="ECO:0000256" key="2">
    <source>
        <dbReference type="ARBA" id="ARBA00022649"/>
    </source>
</evidence>
<dbReference type="GO" id="GO:0000166">
    <property type="term" value="F:nucleotide binding"/>
    <property type="evidence" value="ECO:0007669"/>
    <property type="project" value="UniProtKB-KW"/>
</dbReference>
<protein>
    <recommendedName>
        <fullName evidence="9">Antitoxin</fullName>
    </recommendedName>
</protein>
<evidence type="ECO:0000313" key="8">
    <source>
        <dbReference type="Proteomes" id="UP000030111"/>
    </source>
</evidence>
<keyword evidence="8" id="KW-1185">Reference proteome</keyword>
<dbReference type="GO" id="GO:0110001">
    <property type="term" value="C:toxin-antitoxin complex"/>
    <property type="evidence" value="ECO:0007669"/>
    <property type="project" value="InterPro"/>
</dbReference>
<evidence type="ECO:0000313" key="7">
    <source>
        <dbReference type="EMBL" id="KGO94806.1"/>
    </source>
</evidence>
<dbReference type="InterPro" id="IPR008201">
    <property type="entry name" value="HepT-like"/>
</dbReference>
<dbReference type="OrthoDB" id="955324at2"/>
<name>A0A0A2MT83_9FLAO</name>
<dbReference type="GO" id="GO:0004540">
    <property type="term" value="F:RNA nuclease activity"/>
    <property type="evidence" value="ECO:0007669"/>
    <property type="project" value="InterPro"/>
</dbReference>
<dbReference type="STRING" id="1121898.GCA_000422725_00761"/>
<evidence type="ECO:0000256" key="5">
    <source>
        <dbReference type="ARBA" id="ARBA00022801"/>
    </source>
</evidence>
<evidence type="ECO:0000256" key="3">
    <source>
        <dbReference type="ARBA" id="ARBA00022722"/>
    </source>
</evidence>
<dbReference type="Proteomes" id="UP000030111">
    <property type="component" value="Unassembled WGS sequence"/>
</dbReference>
<dbReference type="AlphaFoldDB" id="A0A0A2MT83"/>
<dbReference type="InterPro" id="IPR051813">
    <property type="entry name" value="HepT_RNase_toxin"/>
</dbReference>
<comment type="similarity">
    <text evidence="6">Belongs to the HepT RNase toxin family.</text>
</comment>